<dbReference type="SUPFAM" id="SSF158694">
    <property type="entry name" value="UraD-Like"/>
    <property type="match status" value="1"/>
</dbReference>
<organism evidence="8 9">
    <name type="scientific">Aeribacillus pallidus</name>
    <dbReference type="NCBI Taxonomy" id="33936"/>
    <lineage>
        <taxon>Bacteria</taxon>
        <taxon>Bacillati</taxon>
        <taxon>Bacillota</taxon>
        <taxon>Bacilli</taxon>
        <taxon>Bacillales</taxon>
        <taxon>Bacillaceae</taxon>
        <taxon>Aeribacillus</taxon>
    </lineage>
</organism>
<dbReference type="Pfam" id="PF09349">
    <property type="entry name" value="OHCU_decarbox"/>
    <property type="match status" value="1"/>
</dbReference>
<protein>
    <recommendedName>
        <fullName evidence="3">2-oxo-4-hydroxy-4-carboxy-5-ureidoimidazoline decarboxylase</fullName>
        <ecNumber evidence="3">4.1.1.97</ecNumber>
    </recommendedName>
</protein>
<evidence type="ECO:0000256" key="2">
    <source>
        <dbReference type="ARBA" id="ARBA00004754"/>
    </source>
</evidence>
<dbReference type="OrthoDB" id="9800909at2"/>
<keyword evidence="4" id="KW-0659">Purine metabolism</keyword>
<reference evidence="8 9" key="1">
    <citation type="submission" date="2016-04" db="EMBL/GenBank/DDBJ databases">
        <title>Draft genome sequence of Aeribacillus pallidus 8m3 from petroleum reservoir.</title>
        <authorList>
            <person name="Poltaraus A.B."/>
            <person name="Nazina T.N."/>
            <person name="Tourova T.P."/>
            <person name="Malakho S.M."/>
            <person name="Korshunova A.V."/>
            <person name="Sokolova D.S."/>
        </authorList>
    </citation>
    <scope>NUCLEOTIDE SEQUENCE [LARGE SCALE GENOMIC DNA]</scope>
    <source>
        <strain evidence="8 9">8m3</strain>
    </source>
</reference>
<dbReference type="GO" id="GO:0000255">
    <property type="term" value="P:allantoin metabolic process"/>
    <property type="evidence" value="ECO:0007669"/>
    <property type="project" value="InterPro"/>
</dbReference>
<evidence type="ECO:0000259" key="7">
    <source>
        <dbReference type="Pfam" id="PF09349"/>
    </source>
</evidence>
<evidence type="ECO:0000256" key="1">
    <source>
        <dbReference type="ARBA" id="ARBA00001163"/>
    </source>
</evidence>
<keyword evidence="9" id="KW-1185">Reference proteome</keyword>
<keyword evidence="6" id="KW-0456">Lyase</keyword>
<evidence type="ECO:0000313" key="8">
    <source>
        <dbReference type="EMBL" id="KZN97471.1"/>
    </source>
</evidence>
<dbReference type="NCBIfam" id="TIGR03164">
    <property type="entry name" value="UHCUDC"/>
    <property type="match status" value="1"/>
</dbReference>
<dbReference type="InterPro" id="IPR017580">
    <property type="entry name" value="OHCU_decarboxylase-1"/>
</dbReference>
<evidence type="ECO:0000256" key="6">
    <source>
        <dbReference type="ARBA" id="ARBA00023239"/>
    </source>
</evidence>
<dbReference type="UniPathway" id="UPA00394">
    <property type="reaction ID" value="UER00652"/>
</dbReference>
<dbReference type="GO" id="GO:0019628">
    <property type="term" value="P:urate catabolic process"/>
    <property type="evidence" value="ECO:0007669"/>
    <property type="project" value="UniProtKB-UniPathway"/>
</dbReference>
<dbReference type="EC" id="4.1.1.97" evidence="3"/>
<dbReference type="GO" id="GO:0051997">
    <property type="term" value="F:2-oxo-4-hydroxy-4-carboxy-5-ureidoimidazoline decarboxylase activity"/>
    <property type="evidence" value="ECO:0007669"/>
    <property type="project" value="UniProtKB-EC"/>
</dbReference>
<dbReference type="GO" id="GO:0006144">
    <property type="term" value="P:purine nucleobase metabolic process"/>
    <property type="evidence" value="ECO:0007669"/>
    <property type="project" value="UniProtKB-KW"/>
</dbReference>
<dbReference type="InterPro" id="IPR018020">
    <property type="entry name" value="OHCU_decarboxylase"/>
</dbReference>
<evidence type="ECO:0000256" key="4">
    <source>
        <dbReference type="ARBA" id="ARBA00022631"/>
    </source>
</evidence>
<accession>A0A165YUX1</accession>
<evidence type="ECO:0000256" key="5">
    <source>
        <dbReference type="ARBA" id="ARBA00022793"/>
    </source>
</evidence>
<proteinExistence type="predicted"/>
<dbReference type="Proteomes" id="UP000076476">
    <property type="component" value="Unassembled WGS sequence"/>
</dbReference>
<gene>
    <name evidence="8" type="ORF">AZI98_03435</name>
</gene>
<keyword evidence="5" id="KW-0210">Decarboxylase</keyword>
<comment type="caution">
    <text evidence="8">The sequence shown here is derived from an EMBL/GenBank/DDBJ whole genome shotgun (WGS) entry which is preliminary data.</text>
</comment>
<evidence type="ECO:0000313" key="9">
    <source>
        <dbReference type="Proteomes" id="UP000076476"/>
    </source>
</evidence>
<sequence length="169" mass="19664">MDIEQVNQLSAAEFIEKLGGIFEDSTWVAEKAEKFRPFSSVQSLFSKMAEIVDQADEHEKLALIRNHPVLGARTKMTRFSQTEQQKAGLQKLTEEEFDRMLKLNKTYMEKFQFPFILAVRGKTKQEIFASIEQRIKNNAEAEIEQAIAEIKKIAYFRLKDIVKEERNLC</sequence>
<dbReference type="AlphaFoldDB" id="A0A165YUX1"/>
<evidence type="ECO:0000256" key="3">
    <source>
        <dbReference type="ARBA" id="ARBA00012257"/>
    </source>
</evidence>
<dbReference type="PANTHER" id="PTHR43466">
    <property type="entry name" value="2-OXO-4-HYDROXY-4-CARBOXY-5-UREIDOIMIDAZOLINE DECARBOXYLASE-RELATED"/>
    <property type="match status" value="1"/>
</dbReference>
<dbReference type="RefSeq" id="WP_063386896.1">
    <property type="nucleotide sequence ID" value="NZ_LWBR01000009.1"/>
</dbReference>
<name>A0A165YUX1_9BACI</name>
<feature type="domain" description="Oxo-4-hydroxy-4-carboxy-5-ureidoimidazoline decarboxylase" evidence="7">
    <location>
        <begin position="7"/>
        <end position="159"/>
    </location>
</feature>
<dbReference type="EMBL" id="LWBR01000009">
    <property type="protein sequence ID" value="KZN97471.1"/>
    <property type="molecule type" value="Genomic_DNA"/>
</dbReference>
<comment type="catalytic activity">
    <reaction evidence="1">
        <text>5-hydroxy-2-oxo-4-ureido-2,5-dihydro-1H-imidazole-5-carboxylate + H(+) = (S)-allantoin + CO2</text>
        <dbReference type="Rhea" id="RHEA:26301"/>
        <dbReference type="ChEBI" id="CHEBI:15378"/>
        <dbReference type="ChEBI" id="CHEBI:15678"/>
        <dbReference type="ChEBI" id="CHEBI:16526"/>
        <dbReference type="ChEBI" id="CHEBI:58639"/>
        <dbReference type="EC" id="4.1.1.97"/>
    </reaction>
</comment>
<dbReference type="PANTHER" id="PTHR43466:SF1">
    <property type="entry name" value="2-OXO-4-HYDROXY-4-CARBOXY-5-UREIDOIMIDAZOLINE DECARBOXYLASE-RELATED"/>
    <property type="match status" value="1"/>
</dbReference>
<dbReference type="InterPro" id="IPR036778">
    <property type="entry name" value="OHCU_decarboxylase_sf"/>
</dbReference>
<dbReference type="STRING" id="33936.AZI98_03435"/>
<dbReference type="Gene3D" id="1.10.3330.10">
    <property type="entry name" value="Oxo-4-hydroxy-4-carboxy-5-ureidoimidazoline decarboxylase"/>
    <property type="match status" value="1"/>
</dbReference>
<comment type="pathway">
    <text evidence="2">Purine metabolism; urate degradation; (S)-allantoin from urate: step 3/3.</text>
</comment>